<keyword evidence="2" id="KW-1185">Reference proteome</keyword>
<organism evidence="1 2">
    <name type="scientific">Acorus gramineus</name>
    <name type="common">Dwarf sweet flag</name>
    <dbReference type="NCBI Taxonomy" id="55184"/>
    <lineage>
        <taxon>Eukaryota</taxon>
        <taxon>Viridiplantae</taxon>
        <taxon>Streptophyta</taxon>
        <taxon>Embryophyta</taxon>
        <taxon>Tracheophyta</taxon>
        <taxon>Spermatophyta</taxon>
        <taxon>Magnoliopsida</taxon>
        <taxon>Liliopsida</taxon>
        <taxon>Acoraceae</taxon>
        <taxon>Acorus</taxon>
    </lineage>
</organism>
<dbReference type="PANTHER" id="PTHR33681:SF4">
    <property type="entry name" value="OS12G0171100 PROTEIN"/>
    <property type="match status" value="1"/>
</dbReference>
<name>A0AAV9AI78_ACOGR</name>
<comment type="caution">
    <text evidence="1">The sequence shown here is derived from an EMBL/GenBank/DDBJ whole genome shotgun (WGS) entry which is preliminary data.</text>
</comment>
<evidence type="ECO:0000313" key="1">
    <source>
        <dbReference type="EMBL" id="KAK1263777.1"/>
    </source>
</evidence>
<dbReference type="PANTHER" id="PTHR33681">
    <property type="entry name" value="BINDING PROTEIN, PUTATIVE, EXPRESSED-RELATED"/>
    <property type="match status" value="1"/>
</dbReference>
<sequence length="70" mass="8214">MMGVCIMQVFDSGYGHTTTQMLRVYDGALTYYRSIVLVAGGIYDRWFYLYVIHDKTADHSGDSHYFKYWV</sequence>
<reference evidence="1" key="2">
    <citation type="submission" date="2023-06" db="EMBL/GenBank/DDBJ databases">
        <authorList>
            <person name="Ma L."/>
            <person name="Liu K.-W."/>
            <person name="Li Z."/>
            <person name="Hsiao Y.-Y."/>
            <person name="Qi Y."/>
            <person name="Fu T."/>
            <person name="Tang G."/>
            <person name="Zhang D."/>
            <person name="Sun W.-H."/>
            <person name="Liu D.-K."/>
            <person name="Li Y."/>
            <person name="Chen G.-Z."/>
            <person name="Liu X.-D."/>
            <person name="Liao X.-Y."/>
            <person name="Jiang Y.-T."/>
            <person name="Yu X."/>
            <person name="Hao Y."/>
            <person name="Huang J."/>
            <person name="Zhao X.-W."/>
            <person name="Ke S."/>
            <person name="Chen Y.-Y."/>
            <person name="Wu W.-L."/>
            <person name="Hsu J.-L."/>
            <person name="Lin Y.-F."/>
            <person name="Huang M.-D."/>
            <person name="Li C.-Y."/>
            <person name="Huang L."/>
            <person name="Wang Z.-W."/>
            <person name="Zhao X."/>
            <person name="Zhong W.-Y."/>
            <person name="Peng D.-H."/>
            <person name="Ahmad S."/>
            <person name="Lan S."/>
            <person name="Zhang J.-S."/>
            <person name="Tsai W.-C."/>
            <person name="Van De Peer Y."/>
            <person name="Liu Z.-J."/>
        </authorList>
    </citation>
    <scope>NUCLEOTIDE SEQUENCE</scope>
    <source>
        <strain evidence="1">SCP</strain>
        <tissue evidence="1">Leaves</tissue>
    </source>
</reference>
<gene>
    <name evidence="1" type="ORF">QJS04_geneDACA022749</name>
</gene>
<accession>A0AAV9AI78</accession>
<protein>
    <submittedName>
        <fullName evidence="1">Uncharacterized protein</fullName>
    </submittedName>
</protein>
<dbReference type="EMBL" id="JAUJYN010000009">
    <property type="protein sequence ID" value="KAK1263777.1"/>
    <property type="molecule type" value="Genomic_DNA"/>
</dbReference>
<dbReference type="AlphaFoldDB" id="A0AAV9AI78"/>
<reference evidence="1" key="1">
    <citation type="journal article" date="2023" name="Nat. Commun.">
        <title>Diploid and tetraploid genomes of Acorus and the evolution of monocots.</title>
        <authorList>
            <person name="Ma L."/>
            <person name="Liu K.W."/>
            <person name="Li Z."/>
            <person name="Hsiao Y.Y."/>
            <person name="Qi Y."/>
            <person name="Fu T."/>
            <person name="Tang G.D."/>
            <person name="Zhang D."/>
            <person name="Sun W.H."/>
            <person name="Liu D.K."/>
            <person name="Li Y."/>
            <person name="Chen G.Z."/>
            <person name="Liu X.D."/>
            <person name="Liao X.Y."/>
            <person name="Jiang Y.T."/>
            <person name="Yu X."/>
            <person name="Hao Y."/>
            <person name="Huang J."/>
            <person name="Zhao X.W."/>
            <person name="Ke S."/>
            <person name="Chen Y.Y."/>
            <person name="Wu W.L."/>
            <person name="Hsu J.L."/>
            <person name="Lin Y.F."/>
            <person name="Huang M.D."/>
            <person name="Li C.Y."/>
            <person name="Huang L."/>
            <person name="Wang Z.W."/>
            <person name="Zhao X."/>
            <person name="Zhong W.Y."/>
            <person name="Peng D.H."/>
            <person name="Ahmad S."/>
            <person name="Lan S."/>
            <person name="Zhang J.S."/>
            <person name="Tsai W.C."/>
            <person name="Van de Peer Y."/>
            <person name="Liu Z.J."/>
        </authorList>
    </citation>
    <scope>NUCLEOTIDE SEQUENCE</scope>
    <source>
        <strain evidence="1">SCP</strain>
    </source>
</reference>
<proteinExistence type="predicted"/>
<dbReference type="Proteomes" id="UP001179952">
    <property type="component" value="Unassembled WGS sequence"/>
</dbReference>
<evidence type="ECO:0000313" key="2">
    <source>
        <dbReference type="Proteomes" id="UP001179952"/>
    </source>
</evidence>